<name>A0A6P7HK10_9TELE</name>
<dbReference type="OrthoDB" id="9973389at2759"/>
<evidence type="ECO:0000256" key="3">
    <source>
        <dbReference type="ARBA" id="ARBA00022946"/>
    </source>
</evidence>
<reference evidence="11" key="1">
    <citation type="submission" date="2025-08" db="UniProtKB">
        <authorList>
            <consortium name="RefSeq"/>
        </authorList>
    </citation>
    <scope>IDENTIFICATION</scope>
</reference>
<evidence type="ECO:0000313" key="10">
    <source>
        <dbReference type="Proteomes" id="UP000515145"/>
    </source>
</evidence>
<sequence>MVTLSEIYSGNRLKGTCSHRSYLDVTPRCFRFPSEETGRRLDSNTAALLFPVSCNLGVCVCGLCSSDIMSALCRSLSLLSFKTLAAAPVLSPCSWFMSTRSKFTKARIPKELFAERSKEHEKYGGDPDQPHKLHIVMRVKSVKRRPYWEKEMVKHLGLEKAQTPVIHKNSPAVNHQLKFVKHLLRIQPLKTPYGLPAEQDMAETYINTKGELIVRRLLQPVDPKAIES</sequence>
<feature type="domain" description="Large ribosomal subunit protein uL30-like ferredoxin-like fold" evidence="9">
    <location>
        <begin position="135"/>
        <end position="183"/>
    </location>
</feature>
<dbReference type="InterPro" id="IPR005996">
    <property type="entry name" value="Ribosomal_uL30_bac-type"/>
</dbReference>
<dbReference type="GO" id="GO:0015934">
    <property type="term" value="C:large ribosomal subunit"/>
    <property type="evidence" value="ECO:0007669"/>
    <property type="project" value="InterPro"/>
</dbReference>
<comment type="similarity">
    <text evidence="2">Belongs to the universal ribosomal protein uL30 family.</text>
</comment>
<dbReference type="PANTHER" id="PTHR15892">
    <property type="entry name" value="MITOCHONDRIAL RIBOSOMAL PROTEIN L30"/>
    <property type="match status" value="1"/>
</dbReference>
<dbReference type="CTD" id="51263"/>
<dbReference type="Pfam" id="PF00327">
    <property type="entry name" value="Ribosomal_L30"/>
    <property type="match status" value="1"/>
</dbReference>
<dbReference type="InterPro" id="IPR036919">
    <property type="entry name" value="Ribo_uL30_ferredoxin-like_sf"/>
</dbReference>
<keyword evidence="4" id="KW-0689">Ribosomal protein</keyword>
<dbReference type="GO" id="GO:0006412">
    <property type="term" value="P:translation"/>
    <property type="evidence" value="ECO:0007669"/>
    <property type="project" value="InterPro"/>
</dbReference>
<evidence type="ECO:0000256" key="2">
    <source>
        <dbReference type="ARBA" id="ARBA00007594"/>
    </source>
</evidence>
<protein>
    <recommendedName>
        <fullName evidence="7">Large ribosomal subunit protein uL30m</fullName>
    </recommendedName>
    <alternativeName>
        <fullName evidence="8">39S ribosomal protein L30, mitochondrial</fullName>
    </alternativeName>
</protein>
<evidence type="ECO:0000313" key="11">
    <source>
        <dbReference type="RefSeq" id="XP_028248889.1"/>
    </source>
</evidence>
<dbReference type="AlphaFoldDB" id="A0A6P7HK10"/>
<dbReference type="GO" id="GO:0005743">
    <property type="term" value="C:mitochondrial inner membrane"/>
    <property type="evidence" value="ECO:0007669"/>
    <property type="project" value="UniProtKB-ARBA"/>
</dbReference>
<evidence type="ECO:0000256" key="5">
    <source>
        <dbReference type="ARBA" id="ARBA00023128"/>
    </source>
</evidence>
<keyword evidence="6" id="KW-0687">Ribonucleoprotein</keyword>
<evidence type="ECO:0000256" key="8">
    <source>
        <dbReference type="ARBA" id="ARBA00035356"/>
    </source>
</evidence>
<dbReference type="FunCoup" id="A0A6P7HK10">
    <property type="interactions" value="824"/>
</dbReference>
<dbReference type="Gene3D" id="3.30.1390.20">
    <property type="entry name" value="Ribosomal protein L30, ferredoxin-like fold domain"/>
    <property type="match status" value="1"/>
</dbReference>
<evidence type="ECO:0000256" key="4">
    <source>
        <dbReference type="ARBA" id="ARBA00022980"/>
    </source>
</evidence>
<comment type="subcellular location">
    <subcellularLocation>
        <location evidence="1">Mitochondrion</location>
    </subcellularLocation>
</comment>
<dbReference type="SUPFAM" id="SSF55129">
    <property type="entry name" value="Ribosomal protein L30p/L7e"/>
    <property type="match status" value="1"/>
</dbReference>
<keyword evidence="10" id="KW-1185">Reference proteome</keyword>
<evidence type="ECO:0000256" key="6">
    <source>
        <dbReference type="ARBA" id="ARBA00023274"/>
    </source>
</evidence>
<dbReference type="RefSeq" id="XP_028248889.1">
    <property type="nucleotide sequence ID" value="XM_028393088.1"/>
</dbReference>
<dbReference type="FunFam" id="3.30.1390.20:FF:000005">
    <property type="entry name" value="39S ribosomal protein L30, mitochondrial"/>
    <property type="match status" value="1"/>
</dbReference>
<evidence type="ECO:0000259" key="9">
    <source>
        <dbReference type="Pfam" id="PF00327"/>
    </source>
</evidence>
<accession>A0A6P7HK10</accession>
<proteinExistence type="inferred from homology"/>
<keyword evidence="5" id="KW-0496">Mitochondrion</keyword>
<gene>
    <name evidence="11" type="primary">mrpl30</name>
</gene>
<dbReference type="InterPro" id="IPR016082">
    <property type="entry name" value="Ribosomal_uL30_ferredoxin-like"/>
</dbReference>
<dbReference type="GeneID" id="114426004"/>
<dbReference type="Proteomes" id="UP000515145">
    <property type="component" value="Chromosome 21"/>
</dbReference>
<evidence type="ECO:0000256" key="7">
    <source>
        <dbReference type="ARBA" id="ARBA00035281"/>
    </source>
</evidence>
<keyword evidence="3" id="KW-0809">Transit peptide</keyword>
<dbReference type="GO" id="GO:0003735">
    <property type="term" value="F:structural constituent of ribosome"/>
    <property type="evidence" value="ECO:0007669"/>
    <property type="project" value="InterPro"/>
</dbReference>
<organism evidence="10 11">
    <name type="scientific">Parambassis ranga</name>
    <name type="common">Indian glassy fish</name>
    <dbReference type="NCBI Taxonomy" id="210632"/>
    <lineage>
        <taxon>Eukaryota</taxon>
        <taxon>Metazoa</taxon>
        <taxon>Chordata</taxon>
        <taxon>Craniata</taxon>
        <taxon>Vertebrata</taxon>
        <taxon>Euteleostomi</taxon>
        <taxon>Actinopterygii</taxon>
        <taxon>Neopterygii</taxon>
        <taxon>Teleostei</taxon>
        <taxon>Neoteleostei</taxon>
        <taxon>Acanthomorphata</taxon>
        <taxon>Ovalentaria</taxon>
        <taxon>Ambassidae</taxon>
        <taxon>Parambassis</taxon>
    </lineage>
</organism>
<dbReference type="InParanoid" id="A0A6P7HK10"/>
<dbReference type="PANTHER" id="PTHR15892:SF2">
    <property type="entry name" value="LARGE RIBOSOMAL SUBUNIT PROTEIN UL30M"/>
    <property type="match status" value="1"/>
</dbReference>
<dbReference type="CDD" id="cd01658">
    <property type="entry name" value="Ribosomal_L30"/>
    <property type="match status" value="1"/>
</dbReference>
<evidence type="ECO:0000256" key="1">
    <source>
        <dbReference type="ARBA" id="ARBA00004173"/>
    </source>
</evidence>